<name>A0ABT6YT73_9BACT</name>
<dbReference type="InterPro" id="IPR023346">
    <property type="entry name" value="Lysozyme-like_dom_sf"/>
</dbReference>
<dbReference type="Proteomes" id="UP001236569">
    <property type="component" value="Unassembled WGS sequence"/>
</dbReference>
<dbReference type="SUPFAM" id="SSF53955">
    <property type="entry name" value="Lysozyme-like"/>
    <property type="match status" value="1"/>
</dbReference>
<evidence type="ECO:0000313" key="2">
    <source>
        <dbReference type="Proteomes" id="UP001236569"/>
    </source>
</evidence>
<keyword evidence="2" id="KW-1185">Reference proteome</keyword>
<comment type="caution">
    <text evidence="1">The sequence shown here is derived from an EMBL/GenBank/DDBJ whole genome shotgun (WGS) entry which is preliminary data.</text>
</comment>
<accession>A0ABT6YT73</accession>
<proteinExistence type="predicted"/>
<evidence type="ECO:0008006" key="3">
    <source>
        <dbReference type="Google" id="ProtNLM"/>
    </source>
</evidence>
<dbReference type="EMBL" id="JASHID010000020">
    <property type="protein sequence ID" value="MDI9866761.1"/>
    <property type="molecule type" value="Genomic_DNA"/>
</dbReference>
<protein>
    <recommendedName>
        <fullName evidence="3">Glycoside hydrolase family 19 catalytic domain-containing protein</fullName>
    </recommendedName>
</protein>
<sequence>MGNGPASTKDGSTFLGKGFIHLTGKGQYQTITSLWNSDSENANNKMEFDGRDIDLLTTNLDVAMKASMYFWQKKKLNDLADNRIENIDIDKVGGKVNGVIYPSLPYGYDSRRSITKVAFNILK</sequence>
<organism evidence="1 2">
    <name type="scientific">Flectobacillus longus</name>
    <dbReference type="NCBI Taxonomy" id="2984207"/>
    <lineage>
        <taxon>Bacteria</taxon>
        <taxon>Pseudomonadati</taxon>
        <taxon>Bacteroidota</taxon>
        <taxon>Cytophagia</taxon>
        <taxon>Cytophagales</taxon>
        <taxon>Flectobacillaceae</taxon>
        <taxon>Flectobacillus</taxon>
    </lineage>
</organism>
<evidence type="ECO:0000313" key="1">
    <source>
        <dbReference type="EMBL" id="MDI9866761.1"/>
    </source>
</evidence>
<gene>
    <name evidence="1" type="ORF">QM480_20655</name>
</gene>
<dbReference type="Gene3D" id="1.10.530.10">
    <property type="match status" value="1"/>
</dbReference>
<dbReference type="RefSeq" id="WP_283328637.1">
    <property type="nucleotide sequence ID" value="NZ_JASHIC010000022.1"/>
</dbReference>
<reference evidence="1 2" key="1">
    <citation type="submission" date="2023-05" db="EMBL/GenBank/DDBJ databases">
        <title>Novel species of genus Flectobacillus isolated from stream in China.</title>
        <authorList>
            <person name="Lu H."/>
        </authorList>
    </citation>
    <scope>NUCLEOTIDE SEQUENCE [LARGE SCALE GENOMIC DNA]</scope>
    <source>
        <strain evidence="1 2">DC10W</strain>
    </source>
</reference>